<name>A0A347ZR35_9CHLR</name>
<dbReference type="PROSITE" id="PS00670">
    <property type="entry name" value="D_2_HYDROXYACID_DH_2"/>
    <property type="match status" value="1"/>
</dbReference>
<dbReference type="Pfam" id="PF00389">
    <property type="entry name" value="2-Hacid_dh"/>
    <property type="match status" value="1"/>
</dbReference>
<evidence type="ECO:0000256" key="4">
    <source>
        <dbReference type="RuleBase" id="RU003719"/>
    </source>
</evidence>
<dbReference type="PANTHER" id="PTHR43761">
    <property type="entry name" value="D-ISOMER SPECIFIC 2-HYDROXYACID DEHYDROGENASE FAMILY PROTEIN (AFU_ORTHOLOGUE AFUA_1G13630)"/>
    <property type="match status" value="1"/>
</dbReference>
<dbReference type="GO" id="GO:0016616">
    <property type="term" value="F:oxidoreductase activity, acting on the CH-OH group of donors, NAD or NADP as acceptor"/>
    <property type="evidence" value="ECO:0007669"/>
    <property type="project" value="InterPro"/>
</dbReference>
<evidence type="ECO:0000256" key="2">
    <source>
        <dbReference type="ARBA" id="ARBA00023002"/>
    </source>
</evidence>
<dbReference type="AlphaFoldDB" id="A0A347ZR35"/>
<reference evidence="7 8" key="1">
    <citation type="submission" date="2018-08" db="EMBL/GenBank/DDBJ databases">
        <title>Genomic Encyclopedia of Type Strains, Phase IV (KMG-IV): sequencing the most valuable type-strain genomes for metagenomic binning, comparative biology and taxonomic classification.</title>
        <authorList>
            <person name="Goeker M."/>
        </authorList>
    </citation>
    <scope>NUCLEOTIDE SEQUENCE [LARGE SCALE GENOMIC DNA]</scope>
    <source>
        <strain evidence="7 8">DSM 23923</strain>
    </source>
</reference>
<evidence type="ECO:0000256" key="1">
    <source>
        <dbReference type="ARBA" id="ARBA00005854"/>
    </source>
</evidence>
<comment type="similarity">
    <text evidence="1 4">Belongs to the D-isomer specific 2-hydroxyacid dehydrogenase family.</text>
</comment>
<dbReference type="InterPro" id="IPR006140">
    <property type="entry name" value="D-isomer_DH_NAD-bd"/>
</dbReference>
<keyword evidence="8" id="KW-1185">Reference proteome</keyword>
<dbReference type="RefSeq" id="WP_116224800.1">
    <property type="nucleotide sequence ID" value="NZ_AP018437.1"/>
</dbReference>
<proteinExistence type="inferred from homology"/>
<evidence type="ECO:0000313" key="7">
    <source>
        <dbReference type="EMBL" id="REG11680.1"/>
    </source>
</evidence>
<sequence>MSHYKIVISDYYYPNIDQERRILAQLGPDVEIVDCTQIIPGGAKTCEQLLPFVGDADALMTQFAGVDAQVIAAMRQCKVIAHYAVGVDLIDIEAATRKNIKVANVPDYCLDEVSNSAIALMLDALRKITVARDLLLKGEFNMDAIQPIKRVSDTTLCLIGFGNIARNVYAKAKAFFARVVVYDPYFNGQADYPEITFLTLEEALSQADVVSIHVPLTKSTKGLLGRAQFAQMKDGAVLVNTARGALIDEDAMLEALDSGKLGYAGLDVLADDEYEHTAFLRHPHVCLTPHIAWNSDGSREELQRKTAENVVSALLTGQPVYCVN</sequence>
<dbReference type="SUPFAM" id="SSF51735">
    <property type="entry name" value="NAD(P)-binding Rossmann-fold domains"/>
    <property type="match status" value="1"/>
</dbReference>
<dbReference type="OrthoDB" id="9792971at2"/>
<dbReference type="CDD" id="cd05299">
    <property type="entry name" value="CtBP_dh"/>
    <property type="match status" value="1"/>
</dbReference>
<comment type="caution">
    <text evidence="7">The sequence shown here is derived from an EMBL/GenBank/DDBJ whole genome shotgun (WGS) entry which is preliminary data.</text>
</comment>
<dbReference type="PANTHER" id="PTHR43761:SF1">
    <property type="entry name" value="D-ISOMER SPECIFIC 2-HYDROXYACID DEHYDROGENASE CATALYTIC DOMAIN-CONTAINING PROTEIN-RELATED"/>
    <property type="match status" value="1"/>
</dbReference>
<dbReference type="Pfam" id="PF02826">
    <property type="entry name" value="2-Hacid_dh_C"/>
    <property type="match status" value="1"/>
</dbReference>
<dbReference type="SUPFAM" id="SSF52283">
    <property type="entry name" value="Formate/glycerate dehydrogenase catalytic domain-like"/>
    <property type="match status" value="1"/>
</dbReference>
<feature type="domain" description="D-isomer specific 2-hydroxyacid dehydrogenase NAD-binding" evidence="6">
    <location>
        <begin position="118"/>
        <end position="292"/>
    </location>
</feature>
<evidence type="ECO:0000259" key="6">
    <source>
        <dbReference type="Pfam" id="PF02826"/>
    </source>
</evidence>
<protein>
    <submittedName>
        <fullName evidence="7">D-3-phosphoglycerate dehydrogenase</fullName>
    </submittedName>
</protein>
<keyword evidence="2 4" id="KW-0560">Oxidoreductase</keyword>
<gene>
    <name evidence="7" type="ORF">DFR64_1572</name>
</gene>
<dbReference type="Proteomes" id="UP000256388">
    <property type="component" value="Unassembled WGS sequence"/>
</dbReference>
<dbReference type="PROSITE" id="PS00671">
    <property type="entry name" value="D_2_HYDROXYACID_DH_3"/>
    <property type="match status" value="1"/>
</dbReference>
<dbReference type="EMBL" id="QUMS01000001">
    <property type="protein sequence ID" value="REG11680.1"/>
    <property type="molecule type" value="Genomic_DNA"/>
</dbReference>
<keyword evidence="3" id="KW-0520">NAD</keyword>
<evidence type="ECO:0000259" key="5">
    <source>
        <dbReference type="Pfam" id="PF00389"/>
    </source>
</evidence>
<organism evidence="7 8">
    <name type="scientific">Pelolinea submarina</name>
    <dbReference type="NCBI Taxonomy" id="913107"/>
    <lineage>
        <taxon>Bacteria</taxon>
        <taxon>Bacillati</taxon>
        <taxon>Chloroflexota</taxon>
        <taxon>Anaerolineae</taxon>
        <taxon>Anaerolineales</taxon>
        <taxon>Anaerolineaceae</taxon>
        <taxon>Pelolinea</taxon>
    </lineage>
</organism>
<dbReference type="InterPro" id="IPR043322">
    <property type="entry name" value="CtBP"/>
</dbReference>
<dbReference type="InterPro" id="IPR029753">
    <property type="entry name" value="D-isomer_DH_CS"/>
</dbReference>
<dbReference type="InterPro" id="IPR036291">
    <property type="entry name" value="NAD(P)-bd_dom_sf"/>
</dbReference>
<dbReference type="GO" id="GO:0003714">
    <property type="term" value="F:transcription corepressor activity"/>
    <property type="evidence" value="ECO:0007669"/>
    <property type="project" value="InterPro"/>
</dbReference>
<accession>A0A347ZR35</accession>
<dbReference type="InterPro" id="IPR050418">
    <property type="entry name" value="D-iso_2-hydroxyacid_DH_PdxB"/>
</dbReference>
<dbReference type="Gene3D" id="3.40.50.720">
    <property type="entry name" value="NAD(P)-binding Rossmann-like Domain"/>
    <property type="match status" value="2"/>
</dbReference>
<feature type="domain" description="D-isomer specific 2-hydroxyacid dehydrogenase catalytic" evidence="5">
    <location>
        <begin position="20"/>
        <end position="324"/>
    </location>
</feature>
<evidence type="ECO:0000313" key="8">
    <source>
        <dbReference type="Proteomes" id="UP000256388"/>
    </source>
</evidence>
<dbReference type="GO" id="GO:0051287">
    <property type="term" value="F:NAD binding"/>
    <property type="evidence" value="ECO:0007669"/>
    <property type="project" value="InterPro"/>
</dbReference>
<dbReference type="InterPro" id="IPR006139">
    <property type="entry name" value="D-isomer_2_OHA_DH_cat_dom"/>
</dbReference>
<evidence type="ECO:0000256" key="3">
    <source>
        <dbReference type="ARBA" id="ARBA00023027"/>
    </source>
</evidence>